<dbReference type="GeneID" id="13354231"/>
<evidence type="ECO:0000313" key="2">
    <source>
        <dbReference type="EMBL" id="CCJ37222.1"/>
    </source>
</evidence>
<dbReference type="PANTHER" id="PTHR36174:SF1">
    <property type="entry name" value="LIPID II:GLYCINE GLYCYLTRANSFERASE"/>
    <property type="match status" value="1"/>
</dbReference>
<dbReference type="HOGENOM" id="CLU_071764_0_0_2"/>
<accession>I7LKQ9</accession>
<name>I7LKQ9_METBM</name>
<sequence>MSELEVCEIPPEDYTRWDDVVKESVEGTVFHLSDWVTTVGGLTGRRTTILGVYRQDDLLGGCALYVRPFPVLSLATTDASMTPFGGVCILPSESIKGKKQLLHRHSIMGALRDHLAAHFDAVHLTNSPGLVDIRPFTWDGWKSNVLFTNYLVLKDAVADATSRTVRNALKRAAKNGISAEKKIDSGAYNDLFRRTFQRQDLAPPVPEKFLNGMISLIGSRKLGEMWCAKTPSGEIATSTIVVWDRRHAHAWSAAADPELRETEAHTYLFTEICKDLQSRGFEGFNLQTGNTPRLTAFYASYNPVLTPYYQVAKIAPRARAAYAAKNTIDTFIGRRW</sequence>
<protein>
    <recommendedName>
        <fullName evidence="1">BioF2-like acetyltransferase domain-containing protein</fullName>
    </recommendedName>
</protein>
<dbReference type="PANTHER" id="PTHR36174">
    <property type="entry name" value="LIPID II:GLYCINE GLYCYLTRANSFERASE"/>
    <property type="match status" value="1"/>
</dbReference>
<dbReference type="AlphaFoldDB" id="I7LKQ9"/>
<dbReference type="STRING" id="1201294.BN140_2299"/>
<gene>
    <name evidence="2" type="ordered locus">BN140_2299</name>
</gene>
<evidence type="ECO:0000313" key="3">
    <source>
        <dbReference type="Proteomes" id="UP000009007"/>
    </source>
</evidence>
<dbReference type="InterPro" id="IPR016181">
    <property type="entry name" value="Acyl_CoA_acyltransferase"/>
</dbReference>
<dbReference type="PATRIC" id="fig|1201294.9.peg.2564"/>
<proteinExistence type="predicted"/>
<dbReference type="BioCyc" id="MBOU1201294:BN140_RS11415-MONOMER"/>
<dbReference type="InterPro" id="IPR038740">
    <property type="entry name" value="BioF2-like_GNAT_dom"/>
</dbReference>
<dbReference type="SUPFAM" id="SSF55729">
    <property type="entry name" value="Acyl-CoA N-acyltransferases (Nat)"/>
    <property type="match status" value="1"/>
</dbReference>
<reference evidence="3" key="1">
    <citation type="journal article" date="2012" name="J. Bacteriol.">
        <title>Complete genome sequence of the hydrogenotrophic, methanogenic archaeon Methanoculleus bourgensis strain MS2T, isolated from a sewage sludge digester.</title>
        <authorList>
            <person name="Maus I."/>
            <person name="Wibberg D."/>
            <person name="Stantscheff R."/>
            <person name="Eikmeyer F.G."/>
            <person name="Seffner A."/>
            <person name="Boelter J."/>
            <person name="Szczepanowski R."/>
            <person name="Blom J."/>
            <person name="Jaenicke S."/>
            <person name="Konig H."/>
            <person name="Puhler A."/>
            <person name="Schluter A."/>
        </authorList>
    </citation>
    <scope>NUCLEOTIDE SEQUENCE [LARGE SCALE GENOMIC DNA]</scope>
    <source>
        <strain evidence="3">ATCC 43281 / DSM 3045 / OCM 15 / MS2</strain>
    </source>
</reference>
<dbReference type="Gene3D" id="3.40.630.30">
    <property type="match status" value="1"/>
</dbReference>
<dbReference type="Pfam" id="PF13480">
    <property type="entry name" value="Acetyltransf_6"/>
    <property type="match status" value="1"/>
</dbReference>
<evidence type="ECO:0000259" key="1">
    <source>
        <dbReference type="Pfam" id="PF13480"/>
    </source>
</evidence>
<dbReference type="Proteomes" id="UP000009007">
    <property type="component" value="Chromosome I"/>
</dbReference>
<dbReference type="RefSeq" id="WP_014868195.1">
    <property type="nucleotide sequence ID" value="NC_018227.2"/>
</dbReference>
<dbReference type="KEGG" id="mbg:BN140_2299"/>
<feature type="domain" description="BioF2-like acetyltransferase" evidence="1">
    <location>
        <begin position="162"/>
        <end position="291"/>
    </location>
</feature>
<dbReference type="InterPro" id="IPR050644">
    <property type="entry name" value="PG_Glycine_Bridge_Synth"/>
</dbReference>
<organism evidence="2 3">
    <name type="scientific">Methanoculleus bourgensis (strain ATCC 43281 / DSM 3045 / OCM 15 / MS2)</name>
    <name type="common">Methanogenium bourgense</name>
    <dbReference type="NCBI Taxonomy" id="1201294"/>
    <lineage>
        <taxon>Archaea</taxon>
        <taxon>Methanobacteriati</taxon>
        <taxon>Methanobacteriota</taxon>
        <taxon>Stenosarchaea group</taxon>
        <taxon>Methanomicrobia</taxon>
        <taxon>Methanomicrobiales</taxon>
        <taxon>Methanomicrobiaceae</taxon>
        <taxon>Methanoculleus</taxon>
    </lineage>
</organism>
<dbReference type="EMBL" id="HE964772">
    <property type="protein sequence ID" value="CCJ37222.1"/>
    <property type="molecule type" value="Genomic_DNA"/>
</dbReference>
<keyword evidence="3" id="KW-1185">Reference proteome</keyword>